<dbReference type="Proteomes" id="UP000814243">
    <property type="component" value="Unassembled WGS sequence"/>
</dbReference>
<comment type="caution">
    <text evidence="2">The sequence shown here is derived from an EMBL/GenBank/DDBJ whole genome shotgun (WGS) entry which is preliminary data.</text>
</comment>
<keyword evidence="1" id="KW-0732">Signal</keyword>
<dbReference type="InterPro" id="IPR006170">
    <property type="entry name" value="PBP/GOBP"/>
</dbReference>
<organism evidence="2 3">
    <name type="scientific">Spodoptera exigua</name>
    <name type="common">Beet armyworm</name>
    <name type="synonym">Noctua fulgens</name>
    <dbReference type="NCBI Taxonomy" id="7107"/>
    <lineage>
        <taxon>Eukaryota</taxon>
        <taxon>Metazoa</taxon>
        <taxon>Ecdysozoa</taxon>
        <taxon>Arthropoda</taxon>
        <taxon>Hexapoda</taxon>
        <taxon>Insecta</taxon>
        <taxon>Pterygota</taxon>
        <taxon>Neoptera</taxon>
        <taxon>Endopterygota</taxon>
        <taxon>Lepidoptera</taxon>
        <taxon>Glossata</taxon>
        <taxon>Ditrysia</taxon>
        <taxon>Noctuoidea</taxon>
        <taxon>Noctuidae</taxon>
        <taxon>Amphipyrinae</taxon>
        <taxon>Spodoptera</taxon>
    </lineage>
</organism>
<dbReference type="Gene3D" id="1.10.238.20">
    <property type="entry name" value="Pheromone/general odorant binding protein domain"/>
    <property type="match status" value="1"/>
</dbReference>
<dbReference type="GO" id="GO:0005549">
    <property type="term" value="F:odorant binding"/>
    <property type="evidence" value="ECO:0007669"/>
    <property type="project" value="InterPro"/>
</dbReference>
<feature type="signal peptide" evidence="1">
    <location>
        <begin position="1"/>
        <end position="20"/>
    </location>
</feature>
<dbReference type="CDD" id="cd23992">
    <property type="entry name" value="PBP_GOBP"/>
    <property type="match status" value="1"/>
</dbReference>
<evidence type="ECO:0000256" key="1">
    <source>
        <dbReference type="SAM" id="SignalP"/>
    </source>
</evidence>
<dbReference type="InterPro" id="IPR036728">
    <property type="entry name" value="PBP_GOBP_sf"/>
</dbReference>
<proteinExistence type="predicted"/>
<protein>
    <submittedName>
        <fullName evidence="2">Uncharacterized protein</fullName>
    </submittedName>
</protein>
<gene>
    <name evidence="2" type="ORF">HF086_013296</name>
</gene>
<evidence type="ECO:0000313" key="2">
    <source>
        <dbReference type="EMBL" id="KAH9641314.1"/>
    </source>
</evidence>
<name>A0A922SLA5_SPOEX</name>
<dbReference type="AlphaFoldDB" id="A0A922SLA5"/>
<feature type="chain" id="PRO_5036835428" evidence="1">
    <location>
        <begin position="21"/>
        <end position="121"/>
    </location>
</feature>
<reference evidence="2" key="1">
    <citation type="journal article" date="2021" name="G3 (Bethesda)">
        <title>Genome and transcriptome analysis of the beet armyworm Spodoptera exigua reveals targets for pest control. .</title>
        <authorList>
            <person name="Simon S."/>
            <person name="Breeschoten T."/>
            <person name="Jansen H.J."/>
            <person name="Dirks R.P."/>
            <person name="Schranz M.E."/>
            <person name="Ros V.I.D."/>
        </authorList>
    </citation>
    <scope>NUCLEOTIDE SEQUENCE</scope>
    <source>
        <strain evidence="2">TB_SE_WUR_2020</strain>
    </source>
</reference>
<evidence type="ECO:0000313" key="3">
    <source>
        <dbReference type="Proteomes" id="UP000814243"/>
    </source>
</evidence>
<dbReference type="SUPFAM" id="SSF47565">
    <property type="entry name" value="Insect pheromone/odorant-binding proteins"/>
    <property type="match status" value="1"/>
</dbReference>
<accession>A0A922SLA5</accession>
<dbReference type="Pfam" id="PF01395">
    <property type="entry name" value="PBP_GOBP"/>
    <property type="match status" value="1"/>
</dbReference>
<dbReference type="EMBL" id="JACEFF010000243">
    <property type="protein sequence ID" value="KAH9641314.1"/>
    <property type="molecule type" value="Genomic_DNA"/>
</dbReference>
<sequence>MTKVLFAIVLMMTTFAVTLSASTKEAMATTMTDQVNSIEVDVLAVMDMCNDSYRIDPTYLQALNESGSFIDETDKTPKCFIRCVFENVGIVSEDEETCPCDRSYKFLRCLMSMEIERYEKS</sequence>